<feature type="region of interest" description="Disordered" evidence="1">
    <location>
        <begin position="774"/>
        <end position="802"/>
    </location>
</feature>
<feature type="domain" description="Rho-GAP" evidence="2">
    <location>
        <begin position="61"/>
        <end position="245"/>
    </location>
</feature>
<dbReference type="GO" id="GO:0007165">
    <property type="term" value="P:signal transduction"/>
    <property type="evidence" value="ECO:0007669"/>
    <property type="project" value="InterPro"/>
</dbReference>
<protein>
    <recommendedName>
        <fullName evidence="2">Rho-GAP domain-containing protein</fullName>
    </recommendedName>
</protein>
<evidence type="ECO:0000259" key="2">
    <source>
        <dbReference type="PROSITE" id="PS50238"/>
    </source>
</evidence>
<feature type="compositionally biased region" description="Polar residues" evidence="1">
    <location>
        <begin position="674"/>
        <end position="687"/>
    </location>
</feature>
<dbReference type="PANTHER" id="PTHR15670">
    <property type="entry name" value="RHO GTPASE ACTIVATING PROTEIN 11A"/>
    <property type="match status" value="1"/>
</dbReference>
<organism evidence="3 4">
    <name type="scientific">Anopheles culicifacies</name>
    <dbReference type="NCBI Taxonomy" id="139723"/>
    <lineage>
        <taxon>Eukaryota</taxon>
        <taxon>Metazoa</taxon>
        <taxon>Ecdysozoa</taxon>
        <taxon>Arthropoda</taxon>
        <taxon>Hexapoda</taxon>
        <taxon>Insecta</taxon>
        <taxon>Pterygota</taxon>
        <taxon>Neoptera</taxon>
        <taxon>Endopterygota</taxon>
        <taxon>Diptera</taxon>
        <taxon>Nematocera</taxon>
        <taxon>Culicoidea</taxon>
        <taxon>Culicidae</taxon>
        <taxon>Anophelinae</taxon>
        <taxon>Anopheles</taxon>
        <taxon>culicifacies species complex</taxon>
    </lineage>
</organism>
<feature type="region of interest" description="Disordered" evidence="1">
    <location>
        <begin position="909"/>
        <end position="942"/>
    </location>
</feature>
<dbReference type="InterPro" id="IPR042869">
    <property type="entry name" value="ARHGAP11A/B"/>
</dbReference>
<dbReference type="Pfam" id="PF00620">
    <property type="entry name" value="RhoGAP"/>
    <property type="match status" value="1"/>
</dbReference>
<feature type="compositionally biased region" description="Polar residues" evidence="1">
    <location>
        <begin position="909"/>
        <end position="920"/>
    </location>
</feature>
<dbReference type="Gene3D" id="1.10.555.10">
    <property type="entry name" value="Rho GTPase activation protein"/>
    <property type="match status" value="1"/>
</dbReference>
<evidence type="ECO:0000313" key="4">
    <source>
        <dbReference type="Proteomes" id="UP000075883"/>
    </source>
</evidence>
<dbReference type="EnsemblMetazoa" id="ACUA003646-RA">
    <property type="protein sequence ID" value="ACUA003646-PA"/>
    <property type="gene ID" value="ACUA003646"/>
</dbReference>
<dbReference type="InterPro" id="IPR008936">
    <property type="entry name" value="Rho_GTPase_activation_prot"/>
</dbReference>
<dbReference type="InterPro" id="IPR000198">
    <property type="entry name" value="RhoGAP_dom"/>
</dbReference>
<reference evidence="4" key="1">
    <citation type="submission" date="2013-09" db="EMBL/GenBank/DDBJ databases">
        <title>The Genome Sequence of Anopheles culicifacies species A.</title>
        <authorList>
            <consortium name="The Broad Institute Genomics Platform"/>
            <person name="Neafsey D.E."/>
            <person name="Besansky N."/>
            <person name="Howell P."/>
            <person name="Walton C."/>
            <person name="Young S.K."/>
            <person name="Zeng Q."/>
            <person name="Gargeya S."/>
            <person name="Fitzgerald M."/>
            <person name="Haas B."/>
            <person name="Abouelleil A."/>
            <person name="Allen A.W."/>
            <person name="Alvarado L."/>
            <person name="Arachchi H.M."/>
            <person name="Berlin A.M."/>
            <person name="Chapman S.B."/>
            <person name="Gainer-Dewar J."/>
            <person name="Goldberg J."/>
            <person name="Griggs A."/>
            <person name="Gujja S."/>
            <person name="Hansen M."/>
            <person name="Howarth C."/>
            <person name="Imamovic A."/>
            <person name="Ireland A."/>
            <person name="Larimer J."/>
            <person name="McCowan C."/>
            <person name="Murphy C."/>
            <person name="Pearson M."/>
            <person name="Poon T.W."/>
            <person name="Priest M."/>
            <person name="Roberts A."/>
            <person name="Saif S."/>
            <person name="Shea T."/>
            <person name="Sisk P."/>
            <person name="Sykes S."/>
            <person name="Wortman J."/>
            <person name="Nusbaum C."/>
            <person name="Birren B."/>
        </authorList>
    </citation>
    <scope>NUCLEOTIDE SEQUENCE [LARGE SCALE GENOMIC DNA]</scope>
    <source>
        <strain evidence="4">A-37</strain>
    </source>
</reference>
<dbReference type="PANTHER" id="PTHR15670:SF4">
    <property type="entry name" value="RHO GTPASE-ACTIVATING PROTEIN 11A"/>
    <property type="match status" value="1"/>
</dbReference>
<accession>A0A182LWJ5</accession>
<dbReference type="PROSITE" id="PS50238">
    <property type="entry name" value="RHOGAP"/>
    <property type="match status" value="1"/>
</dbReference>
<dbReference type="AlphaFoldDB" id="A0A182LWJ5"/>
<dbReference type="SUPFAM" id="SSF48350">
    <property type="entry name" value="GTPase activation domain, GAP"/>
    <property type="match status" value="1"/>
</dbReference>
<dbReference type="GO" id="GO:0005096">
    <property type="term" value="F:GTPase activator activity"/>
    <property type="evidence" value="ECO:0007669"/>
    <property type="project" value="TreeGrafter"/>
</dbReference>
<dbReference type="Proteomes" id="UP000075883">
    <property type="component" value="Unassembled WGS sequence"/>
</dbReference>
<reference evidence="3" key="2">
    <citation type="submission" date="2020-05" db="UniProtKB">
        <authorList>
            <consortium name="EnsemblMetazoa"/>
        </authorList>
    </citation>
    <scope>IDENTIFICATION</scope>
    <source>
        <strain evidence="3">A-37</strain>
    </source>
</reference>
<proteinExistence type="predicted"/>
<dbReference type="VEuPathDB" id="VectorBase:ACUA003646"/>
<dbReference type="EMBL" id="AXCM01003945">
    <property type="status" value="NOT_ANNOTATED_CDS"/>
    <property type="molecule type" value="Genomic_DNA"/>
</dbReference>
<evidence type="ECO:0000313" key="3">
    <source>
        <dbReference type="EnsemblMetazoa" id="ACUA003646-PA"/>
    </source>
</evidence>
<dbReference type="SMART" id="SM00324">
    <property type="entry name" value="RhoGAP"/>
    <property type="match status" value="1"/>
</dbReference>
<feature type="region of interest" description="Disordered" evidence="1">
    <location>
        <begin position="633"/>
        <end position="690"/>
    </location>
</feature>
<feature type="compositionally biased region" description="Basic residues" evidence="1">
    <location>
        <begin position="921"/>
        <end position="933"/>
    </location>
</feature>
<keyword evidence="4" id="KW-1185">Reference proteome</keyword>
<dbReference type="STRING" id="139723.A0A182LWJ5"/>
<feature type="region of interest" description="Disordered" evidence="1">
    <location>
        <begin position="415"/>
        <end position="444"/>
    </location>
</feature>
<name>A0A182LWJ5_9DIPT</name>
<feature type="region of interest" description="Disordered" evidence="1">
    <location>
        <begin position="1067"/>
        <end position="1087"/>
    </location>
</feature>
<sequence>MAIPSSRVLINDLDNKEELYAVLQEELRKGGIKYRKEKSSKASNGEKNKGKRIFKTPLHALELTDVLLANGGLVQIPLFVSNACQFILENVDTEGLFRKAGSTKRQQQMKASLESGIPLGKSHHVIDVANIIKTFFRDLPEALLPSGNVQEALIRCLLGGGHGDKVHKLMMTCLLLPPLTLNTLAYFMQFLHTVSMHAAKNRMTAENLAIILTPSVMPITESVQQRFNSHVKVLQLLIENSQQIGLIPEVILSQLKDDTVSNISMALSNVTDKKKKKRRSGSLTRMFNGFKKMVSAIGSSENLDKTDERCENDPSMVVGTPCLSKSAKKRKVTDGIAFSAKKKKEVTSLLPDNHDLLPCTPLVVKEPKKSRLSLGGSKKPSKVVQRLLPTGSIPSIAEGKPMERRWSVVGAPWGRKKQNRPKVQEMETSTDLDGGTKTEDEFDSDPARKSLLLAGGRMSPVVSLPCLVSAEGLSTMDDKMNCDLMESKEEDETDGDDFLKIRRSEYEAIKKRMSDIESKLSKEFTALVGREDVLLDNVEDKYRQTLEQTEPIEATCATTDQLAKRLSRELKIRQSGEHKVIRSPSARKIGTIRRRSREAVRLSRNQSWHVGNGARDLPATVTSGTVDLSFYPKSGVLKRGRPNTVQSGLKAPDASVTSTCSEPAKSGTEKQTEKSTICLGTSSNGGNYTDEEKEEQWVNAESYFETHNVTDDNASSVMDSTAEFLTPCKVLMEDYFKTPDQSTRRASLRSASRQNAFCTPTPLVTRVDVQGAKTPMLPPVVPPRIKTPARTPKLPPRTPSSATRLANSANLLKTHITPLQEAQSGRASIARIRSQNAGMVMAKAKLFDGLVTNASLDLHTTVGASNRTPISNRRQSAKFRSAFVAMPQTGVTSADGMPRESAVQIRQIQKLRSSSAQHGNRSPRKSTPRKRAFTKSSHGGAINRREKLRQATKGGTASGITVAGGVSSKALLSSPRIVRRLQENVQEHLAVTNVNVVCRSPNVKDTNSGKAIASPRLTTPHIRKQLLRSSPRRILAATPGRDNRMPQGERFQTPLKATPLSRFAISAAPGFENNPERSPHTRAANVR</sequence>
<evidence type="ECO:0000256" key="1">
    <source>
        <dbReference type="SAM" id="MobiDB-lite"/>
    </source>
</evidence>